<accession>A0A8J9VFK7</accession>
<dbReference type="OrthoDB" id="7474582at2759"/>
<gene>
    <name evidence="1" type="ORF">BINO364_LOCUS7709</name>
</gene>
<proteinExistence type="predicted"/>
<reference evidence="1" key="1">
    <citation type="submission" date="2021-12" db="EMBL/GenBank/DDBJ databases">
        <authorList>
            <person name="Martin H S."/>
        </authorList>
    </citation>
    <scope>NUCLEOTIDE SEQUENCE</scope>
</reference>
<name>A0A8J9VFK7_9NEOP</name>
<feature type="non-terminal residue" evidence="1">
    <location>
        <position position="82"/>
    </location>
</feature>
<dbReference type="EMBL" id="OV170222">
    <property type="protein sequence ID" value="CAH0721633.1"/>
    <property type="molecule type" value="Genomic_DNA"/>
</dbReference>
<dbReference type="Proteomes" id="UP000838878">
    <property type="component" value="Chromosome 2"/>
</dbReference>
<organism evidence="1 2">
    <name type="scientific">Brenthis ino</name>
    <name type="common">lesser marbled fritillary</name>
    <dbReference type="NCBI Taxonomy" id="405034"/>
    <lineage>
        <taxon>Eukaryota</taxon>
        <taxon>Metazoa</taxon>
        <taxon>Ecdysozoa</taxon>
        <taxon>Arthropoda</taxon>
        <taxon>Hexapoda</taxon>
        <taxon>Insecta</taxon>
        <taxon>Pterygota</taxon>
        <taxon>Neoptera</taxon>
        <taxon>Endopterygota</taxon>
        <taxon>Lepidoptera</taxon>
        <taxon>Glossata</taxon>
        <taxon>Ditrysia</taxon>
        <taxon>Papilionoidea</taxon>
        <taxon>Nymphalidae</taxon>
        <taxon>Heliconiinae</taxon>
        <taxon>Argynnini</taxon>
        <taxon>Brenthis</taxon>
    </lineage>
</organism>
<sequence length="82" mass="8990">MSDTECNGVDSDQDDEGLAIDPKLGCRVHFPSDVIRETYDTKVSDFVSKATACFLTTCAAVTTRPPPPVKCGVCTYCRLLQW</sequence>
<protein>
    <submittedName>
        <fullName evidence="1">Uncharacterized protein</fullName>
    </submittedName>
</protein>
<evidence type="ECO:0000313" key="1">
    <source>
        <dbReference type="EMBL" id="CAH0721633.1"/>
    </source>
</evidence>
<keyword evidence="2" id="KW-1185">Reference proteome</keyword>
<evidence type="ECO:0000313" key="2">
    <source>
        <dbReference type="Proteomes" id="UP000838878"/>
    </source>
</evidence>
<dbReference type="AlphaFoldDB" id="A0A8J9VFK7"/>